<dbReference type="CDD" id="cd04584">
    <property type="entry name" value="CBS_pair_AcuB_like"/>
    <property type="match status" value="1"/>
</dbReference>
<dbReference type="InterPro" id="IPR000644">
    <property type="entry name" value="CBS_dom"/>
</dbReference>
<dbReference type="InterPro" id="IPR051257">
    <property type="entry name" value="Diverse_CBS-Domain"/>
</dbReference>
<sequence length="142" mass="15730">MNKSAIVKDIMTSRVITLPLNSTLEQAETVLKENKIKHIPIVHENKIVGILSHSDILRISVADAIEDENGDAHDIETTVYDMFTIHQVMAKTVATITPDTTVKEVAKILTAKEFNALPVIENDELVGIVTTTDLIKFLLNQL</sequence>
<organism evidence="4 5">
    <name type="scientific">Subsaximicrobium wynnwilliamsii</name>
    <dbReference type="NCBI Taxonomy" id="291179"/>
    <lineage>
        <taxon>Bacteria</taxon>
        <taxon>Pseudomonadati</taxon>
        <taxon>Bacteroidota</taxon>
        <taxon>Flavobacteriia</taxon>
        <taxon>Flavobacteriales</taxon>
        <taxon>Flavobacteriaceae</taxon>
        <taxon>Subsaximicrobium</taxon>
    </lineage>
</organism>
<evidence type="ECO:0000313" key="4">
    <source>
        <dbReference type="EMBL" id="TXD88810.1"/>
    </source>
</evidence>
<protein>
    <submittedName>
        <fullName evidence="4">CBS domain-containing protein</fullName>
    </submittedName>
</protein>
<dbReference type="EMBL" id="VORO01000011">
    <property type="protein sequence ID" value="TXD88810.1"/>
    <property type="molecule type" value="Genomic_DNA"/>
</dbReference>
<keyword evidence="1 2" id="KW-0129">CBS domain</keyword>
<evidence type="ECO:0000259" key="3">
    <source>
        <dbReference type="PROSITE" id="PS51371"/>
    </source>
</evidence>
<accession>A0A5C6ZJJ7</accession>
<comment type="caution">
    <text evidence="4">The sequence shown here is derived from an EMBL/GenBank/DDBJ whole genome shotgun (WGS) entry which is preliminary data.</text>
</comment>
<keyword evidence="5" id="KW-1185">Reference proteome</keyword>
<dbReference type="SMART" id="SM00116">
    <property type="entry name" value="CBS"/>
    <property type="match status" value="2"/>
</dbReference>
<evidence type="ECO:0000256" key="1">
    <source>
        <dbReference type="ARBA" id="ARBA00023122"/>
    </source>
</evidence>
<dbReference type="InterPro" id="IPR046342">
    <property type="entry name" value="CBS_dom_sf"/>
</dbReference>
<name>A0A5C6ZJJ7_9FLAO</name>
<evidence type="ECO:0000256" key="2">
    <source>
        <dbReference type="PROSITE-ProRule" id="PRU00703"/>
    </source>
</evidence>
<dbReference type="RefSeq" id="WP_147086690.1">
    <property type="nucleotide sequence ID" value="NZ_VORM01000010.1"/>
</dbReference>
<dbReference type="Proteomes" id="UP000321578">
    <property type="component" value="Unassembled WGS sequence"/>
</dbReference>
<evidence type="ECO:0000313" key="5">
    <source>
        <dbReference type="Proteomes" id="UP000321578"/>
    </source>
</evidence>
<dbReference type="OrthoDB" id="1119899at2"/>
<feature type="domain" description="CBS" evidence="3">
    <location>
        <begin position="11"/>
        <end position="68"/>
    </location>
</feature>
<feature type="domain" description="CBS" evidence="3">
    <location>
        <begin position="89"/>
        <end position="142"/>
    </location>
</feature>
<proteinExistence type="predicted"/>
<reference evidence="4 5" key="1">
    <citation type="submission" date="2019-08" db="EMBL/GenBank/DDBJ databases">
        <title>Genomes of Subsaximicrobium wynnwilliamsii strains.</title>
        <authorList>
            <person name="Bowman J.P."/>
        </authorList>
    </citation>
    <scope>NUCLEOTIDE SEQUENCE [LARGE SCALE GENOMIC DNA]</scope>
    <source>
        <strain evidence="4 5">2-80-2</strain>
    </source>
</reference>
<dbReference type="SUPFAM" id="SSF54631">
    <property type="entry name" value="CBS-domain pair"/>
    <property type="match status" value="1"/>
</dbReference>
<dbReference type="Pfam" id="PF00571">
    <property type="entry name" value="CBS"/>
    <property type="match status" value="2"/>
</dbReference>
<gene>
    <name evidence="4" type="ORF">ESY86_11260</name>
</gene>
<dbReference type="Gene3D" id="3.10.580.10">
    <property type="entry name" value="CBS-domain"/>
    <property type="match status" value="1"/>
</dbReference>
<dbReference type="AlphaFoldDB" id="A0A5C6ZJJ7"/>
<dbReference type="PANTHER" id="PTHR43080">
    <property type="entry name" value="CBS DOMAIN-CONTAINING PROTEIN CBSX3, MITOCHONDRIAL"/>
    <property type="match status" value="1"/>
</dbReference>
<dbReference type="PROSITE" id="PS51371">
    <property type="entry name" value="CBS"/>
    <property type="match status" value="2"/>
</dbReference>
<dbReference type="PANTHER" id="PTHR43080:SF2">
    <property type="entry name" value="CBS DOMAIN-CONTAINING PROTEIN"/>
    <property type="match status" value="1"/>
</dbReference>